<reference evidence="1 2" key="1">
    <citation type="journal article" date="2014" name="Genome Biol.">
        <title>Transcriptome and methylome profiling reveals relics of genome dominance in the mesopolyploid Brassica oleracea.</title>
        <authorList>
            <person name="Parkin I.A."/>
            <person name="Koh C."/>
            <person name="Tang H."/>
            <person name="Robinson S.J."/>
            <person name="Kagale S."/>
            <person name="Clarke W.E."/>
            <person name="Town C.D."/>
            <person name="Nixon J."/>
            <person name="Krishnakumar V."/>
            <person name="Bidwell S.L."/>
            <person name="Denoeud F."/>
            <person name="Belcram H."/>
            <person name="Links M.G."/>
            <person name="Just J."/>
            <person name="Clarke C."/>
            <person name="Bender T."/>
            <person name="Huebert T."/>
            <person name="Mason A.S."/>
            <person name="Pires J.C."/>
            <person name="Barker G."/>
            <person name="Moore J."/>
            <person name="Walley P.G."/>
            <person name="Manoli S."/>
            <person name="Batley J."/>
            <person name="Edwards D."/>
            <person name="Nelson M.N."/>
            <person name="Wang X."/>
            <person name="Paterson A.H."/>
            <person name="King G."/>
            <person name="Bancroft I."/>
            <person name="Chalhoub B."/>
            <person name="Sharpe A.G."/>
        </authorList>
    </citation>
    <scope>NUCLEOTIDE SEQUENCE</scope>
    <source>
        <strain evidence="1 2">cv. TO1000</strain>
    </source>
</reference>
<sequence length="291" mass="32983">MKTVLIDFELNLMKGCLRTPFEDQAERCSRVSQEIELLVAFIWSLRSDRAVCVFGHYVATERSDRAWLELGRYVATELGLCFAKLQGFSLSLAFEKRSGLSTDFSSQNCCSSLDASNLICDRGIRTEGMFRIALGALLRISLSDGAMVSQIVWLGVKDVFTQIAKDVVGQGLDDGTLTFKRIIMTHSFLERIGQPAVDLANDREESIPFNVHNATSIRRKCFLCFSVTHLKRFLIDFGLNLMKGCLRTPFEDQAERSSRVNREIELLVHVRLVIGYQSWKQSMSRIMPQSF</sequence>
<dbReference type="Proteomes" id="UP000032141">
    <property type="component" value="Chromosome C4"/>
</dbReference>
<protein>
    <submittedName>
        <fullName evidence="1">Uncharacterized protein</fullName>
    </submittedName>
</protein>
<keyword evidence="2" id="KW-1185">Reference proteome</keyword>
<dbReference type="AlphaFoldDB" id="A0A0D3BUQ8"/>
<reference evidence="1" key="2">
    <citation type="submission" date="2015-03" db="UniProtKB">
        <authorList>
            <consortium name="EnsemblPlants"/>
        </authorList>
    </citation>
    <scope>IDENTIFICATION</scope>
</reference>
<evidence type="ECO:0000313" key="1">
    <source>
        <dbReference type="EnsemblPlants" id="Bo4g078480.1"/>
    </source>
</evidence>
<dbReference type="EnsemblPlants" id="Bo4g078480.1">
    <property type="protein sequence ID" value="Bo4g078480.1"/>
    <property type="gene ID" value="Bo4g078480"/>
</dbReference>
<accession>A0A0D3BUQ8</accession>
<name>A0A0D3BUQ8_BRAOL</name>
<proteinExistence type="predicted"/>
<dbReference type="HOGENOM" id="CLU_042974_0_0_1"/>
<organism evidence="1 2">
    <name type="scientific">Brassica oleracea var. oleracea</name>
    <dbReference type="NCBI Taxonomy" id="109376"/>
    <lineage>
        <taxon>Eukaryota</taxon>
        <taxon>Viridiplantae</taxon>
        <taxon>Streptophyta</taxon>
        <taxon>Embryophyta</taxon>
        <taxon>Tracheophyta</taxon>
        <taxon>Spermatophyta</taxon>
        <taxon>Magnoliopsida</taxon>
        <taxon>eudicotyledons</taxon>
        <taxon>Gunneridae</taxon>
        <taxon>Pentapetalae</taxon>
        <taxon>rosids</taxon>
        <taxon>malvids</taxon>
        <taxon>Brassicales</taxon>
        <taxon>Brassicaceae</taxon>
        <taxon>Brassiceae</taxon>
        <taxon>Brassica</taxon>
    </lineage>
</organism>
<evidence type="ECO:0000313" key="2">
    <source>
        <dbReference type="Proteomes" id="UP000032141"/>
    </source>
</evidence>
<dbReference type="Gramene" id="Bo4g078480.1">
    <property type="protein sequence ID" value="Bo4g078480.1"/>
    <property type="gene ID" value="Bo4g078480"/>
</dbReference>